<dbReference type="EMBL" id="CP108330">
    <property type="protein sequence ID" value="WUR39848.1"/>
    <property type="molecule type" value="Genomic_DNA"/>
</dbReference>
<name>A0ABZ1V5K9_9ACTN</name>
<gene>
    <name evidence="1" type="ORF">OHN36_23210</name>
</gene>
<reference evidence="1" key="1">
    <citation type="submission" date="2022-10" db="EMBL/GenBank/DDBJ databases">
        <title>The complete genomes of actinobacterial strains from the NBC collection.</title>
        <authorList>
            <person name="Joergensen T.S."/>
            <person name="Alvarez Arevalo M."/>
            <person name="Sterndorff E.B."/>
            <person name="Faurdal D."/>
            <person name="Vuksanovic O."/>
            <person name="Mourched A.-S."/>
            <person name="Charusanti P."/>
            <person name="Shaw S."/>
            <person name="Blin K."/>
            <person name="Weber T."/>
        </authorList>
    </citation>
    <scope>NUCLEOTIDE SEQUENCE</scope>
    <source>
        <strain evidence="1">NBC_00489</strain>
    </source>
</reference>
<keyword evidence="2" id="KW-1185">Reference proteome</keyword>
<evidence type="ECO:0000313" key="1">
    <source>
        <dbReference type="EMBL" id="WUR39848.1"/>
    </source>
</evidence>
<accession>A0ABZ1V5K9</accession>
<proteinExistence type="predicted"/>
<protein>
    <submittedName>
        <fullName evidence="1">Uncharacterized protein</fullName>
    </submittedName>
</protein>
<evidence type="ECO:0000313" key="2">
    <source>
        <dbReference type="Proteomes" id="UP001432161"/>
    </source>
</evidence>
<dbReference type="Proteomes" id="UP001432161">
    <property type="component" value="Chromosome"/>
</dbReference>
<organism evidence="1 2">
    <name type="scientific">Streptomyces griseoaurantiacus</name>
    <dbReference type="NCBI Taxonomy" id="68213"/>
    <lineage>
        <taxon>Bacteria</taxon>
        <taxon>Bacillati</taxon>
        <taxon>Actinomycetota</taxon>
        <taxon>Actinomycetes</taxon>
        <taxon>Kitasatosporales</taxon>
        <taxon>Streptomycetaceae</taxon>
        <taxon>Streptomyces</taxon>
        <taxon>Streptomyces aurantiacus group</taxon>
    </lineage>
</organism>
<sequence length="154" mass="16863">MQWSTLLAVVVGAVVGGLSSAWADHARWRREVTERDRETLRATYVAFLEAAAQTTSAISDTAHDPSNSLTDRAAAARQAVNRLGLYERSFQVDLTAPQRVGRAAGDVVDAILTLRDVVVRGSTPGSGEYEEAWQSIHRSRNDVREVMRGTILRA</sequence>